<dbReference type="InterPro" id="IPR006015">
    <property type="entry name" value="Universal_stress_UspA"/>
</dbReference>
<evidence type="ECO:0000259" key="2">
    <source>
        <dbReference type="Pfam" id="PF00582"/>
    </source>
</evidence>
<protein>
    <submittedName>
        <fullName evidence="3">Universal stress protein family</fullName>
    </submittedName>
</protein>
<dbReference type="RefSeq" id="WP_178356812.1">
    <property type="nucleotide sequence ID" value="NZ_JABFYL010000003.1"/>
</dbReference>
<evidence type="ECO:0000313" key="4">
    <source>
        <dbReference type="Proteomes" id="UP000570517"/>
    </source>
</evidence>
<accession>A0A850PJH8</accession>
<dbReference type="PRINTS" id="PR01438">
    <property type="entry name" value="UNVRSLSTRESS"/>
</dbReference>
<dbReference type="SUPFAM" id="SSF52402">
    <property type="entry name" value="Adenine nucleotide alpha hydrolases-like"/>
    <property type="match status" value="2"/>
</dbReference>
<keyword evidence="4" id="KW-1185">Reference proteome</keyword>
<evidence type="ECO:0000313" key="3">
    <source>
        <dbReference type="EMBL" id="NVN48340.1"/>
    </source>
</evidence>
<feature type="domain" description="UspA" evidence="2">
    <location>
        <begin position="10"/>
        <end position="137"/>
    </location>
</feature>
<dbReference type="Proteomes" id="UP000570517">
    <property type="component" value="Unassembled WGS sequence"/>
</dbReference>
<dbReference type="AlphaFoldDB" id="A0A850PJH8"/>
<dbReference type="EMBL" id="JABFYL010000003">
    <property type="protein sequence ID" value="NVN48340.1"/>
    <property type="molecule type" value="Genomic_DNA"/>
</dbReference>
<dbReference type="Gene3D" id="3.40.50.620">
    <property type="entry name" value="HUPs"/>
    <property type="match status" value="2"/>
</dbReference>
<comment type="similarity">
    <text evidence="1">Belongs to the universal stress protein A family.</text>
</comment>
<dbReference type="InterPro" id="IPR014729">
    <property type="entry name" value="Rossmann-like_a/b/a_fold"/>
</dbReference>
<evidence type="ECO:0000256" key="1">
    <source>
        <dbReference type="ARBA" id="ARBA00008791"/>
    </source>
</evidence>
<dbReference type="PANTHER" id="PTHR46553:SF3">
    <property type="entry name" value="ADENINE NUCLEOTIDE ALPHA HYDROLASES-LIKE SUPERFAMILY PROTEIN"/>
    <property type="match status" value="1"/>
</dbReference>
<organism evidence="3 4">
    <name type="scientific">Mycolicibacterium hippocampi</name>
    <dbReference type="NCBI Taxonomy" id="659824"/>
    <lineage>
        <taxon>Bacteria</taxon>
        <taxon>Bacillati</taxon>
        <taxon>Actinomycetota</taxon>
        <taxon>Actinomycetes</taxon>
        <taxon>Mycobacteriales</taxon>
        <taxon>Mycobacteriaceae</taxon>
        <taxon>Mycolicibacterium</taxon>
    </lineage>
</organism>
<dbReference type="Pfam" id="PF00582">
    <property type="entry name" value="Usp"/>
    <property type="match status" value="2"/>
</dbReference>
<comment type="caution">
    <text evidence="3">The sequence shown here is derived from an EMBL/GenBank/DDBJ whole genome shotgun (WGS) entry which is preliminary data.</text>
</comment>
<name>A0A850PJH8_9MYCO</name>
<dbReference type="InterPro" id="IPR006016">
    <property type="entry name" value="UspA"/>
</dbReference>
<reference evidence="3 4" key="1">
    <citation type="submission" date="2020-05" db="EMBL/GenBank/DDBJ databases">
        <title>Draft genome sequence of Mycobacterium hippocampi DL, isolated from European seabass, Dicentrarchus labrax, reared in fish farms.</title>
        <authorList>
            <person name="Stathopoulou P."/>
            <person name="Asimakis E."/>
            <person name="Tzokas K."/>
            <person name="Batargias C."/>
            <person name="Tsiamis G."/>
        </authorList>
    </citation>
    <scope>NUCLEOTIDE SEQUENCE [LARGE SCALE GENOMIC DNA]</scope>
    <source>
        <strain evidence="3 4">DL</strain>
    </source>
</reference>
<sequence length="284" mass="30621">MRDQPPPSCVVVGIDGSRSAVDAALWAADEAVGRDLPLRLVYAIDAGETVEDRSRRLADAESAVRYAFTVVEATDKPVKLEAEIVQGRPRTVLVEASRSAVMLCLGAVGITHSRRDPIGSTAVATAASAHCPVAVVRGHDPQSTAKGWVVAEIDRPTTADTVLSNALDEARLRGTPLRVVTVWQSGYTDIHDNHAVADRSKLARAQLDRRLAKWRRKYPDVDMHAVAVHGNSLAYLTRNADMIQLLVVGRERADGIRELVGPPGFAALHHANCSVLICQPQNAL</sequence>
<dbReference type="PANTHER" id="PTHR46553">
    <property type="entry name" value="ADENINE NUCLEOTIDE ALPHA HYDROLASES-LIKE SUPERFAMILY PROTEIN"/>
    <property type="match status" value="1"/>
</dbReference>
<proteinExistence type="inferred from homology"/>
<feature type="domain" description="UspA" evidence="2">
    <location>
        <begin position="153"/>
        <end position="278"/>
    </location>
</feature>
<gene>
    <name evidence="3" type="ORF">HLY00_3564</name>
</gene>